<organism evidence="2 3">
    <name type="scientific">Sorangium cellulosum</name>
    <name type="common">Polyangium cellulosum</name>
    <dbReference type="NCBI Taxonomy" id="56"/>
    <lineage>
        <taxon>Bacteria</taxon>
        <taxon>Pseudomonadati</taxon>
        <taxon>Myxococcota</taxon>
        <taxon>Polyangia</taxon>
        <taxon>Polyangiales</taxon>
        <taxon>Polyangiaceae</taxon>
        <taxon>Sorangium</taxon>
    </lineage>
</organism>
<evidence type="ECO:0000313" key="2">
    <source>
        <dbReference type="EMBL" id="KYF69823.1"/>
    </source>
</evidence>
<gene>
    <name evidence="2" type="ORF">BE15_23690</name>
</gene>
<dbReference type="GO" id="GO:0016787">
    <property type="term" value="F:hydrolase activity"/>
    <property type="evidence" value="ECO:0007669"/>
    <property type="project" value="UniProtKB-KW"/>
</dbReference>
<evidence type="ECO:0008006" key="4">
    <source>
        <dbReference type="Google" id="ProtNLM"/>
    </source>
</evidence>
<dbReference type="SUPFAM" id="SSF56784">
    <property type="entry name" value="HAD-like"/>
    <property type="match status" value="1"/>
</dbReference>
<dbReference type="InterPro" id="IPR036412">
    <property type="entry name" value="HAD-like_sf"/>
</dbReference>
<dbReference type="InterPro" id="IPR023214">
    <property type="entry name" value="HAD_sf"/>
</dbReference>
<accession>A0A150QPC3</accession>
<dbReference type="EMBL" id="JEMA01000444">
    <property type="protein sequence ID" value="KYF69823.1"/>
    <property type="molecule type" value="Genomic_DNA"/>
</dbReference>
<dbReference type="PANTHER" id="PTHR43316">
    <property type="entry name" value="HYDROLASE, HALOACID DELAHOGENASE-RELATED"/>
    <property type="match status" value="1"/>
</dbReference>
<dbReference type="InterPro" id="IPR051540">
    <property type="entry name" value="S-2-haloacid_dehalogenase"/>
</dbReference>
<dbReference type="Gene3D" id="3.40.50.1000">
    <property type="entry name" value="HAD superfamily/HAD-like"/>
    <property type="match status" value="1"/>
</dbReference>
<dbReference type="AlphaFoldDB" id="A0A150QPC3"/>
<dbReference type="Proteomes" id="UP000075260">
    <property type="component" value="Unassembled WGS sequence"/>
</dbReference>
<protein>
    <recommendedName>
        <fullName evidence="4">Haloacid dehalogenase</fullName>
    </recommendedName>
</protein>
<dbReference type="Pfam" id="PF00702">
    <property type="entry name" value="Hydrolase"/>
    <property type="match status" value="1"/>
</dbReference>
<comment type="caution">
    <text evidence="2">The sequence shown here is derived from an EMBL/GenBank/DDBJ whole genome shotgun (WGS) entry which is preliminary data.</text>
</comment>
<proteinExistence type="predicted"/>
<sequence length="150" mass="16390">MSEDGPDDLPMGLWPTVQAIPGAAECLTSLEGHVPLCIATNASVSRKPMIEVALGRVGFARFFREVFCYTELGYKKNQPEFWQAVAAQLGFPLHGIAMIGDSLEHDCVAPRSFGVQAVWFNEDGKRRAPDVAVPVVTRLEQFASRVKNAA</sequence>
<reference evidence="2 3" key="1">
    <citation type="submission" date="2014-02" db="EMBL/GenBank/DDBJ databases">
        <title>The small core and large imbalanced accessory genome model reveals a collaborative survival strategy of Sorangium cellulosum strains in nature.</title>
        <authorList>
            <person name="Han K."/>
            <person name="Peng R."/>
            <person name="Blom J."/>
            <person name="Li Y.-Z."/>
        </authorList>
    </citation>
    <scope>NUCLEOTIDE SEQUENCE [LARGE SCALE GENOMIC DNA]</scope>
    <source>
        <strain evidence="2 3">So0008-312</strain>
    </source>
</reference>
<name>A0A150QPC3_SORCE</name>
<keyword evidence="1" id="KW-0378">Hydrolase</keyword>
<evidence type="ECO:0000313" key="3">
    <source>
        <dbReference type="Proteomes" id="UP000075260"/>
    </source>
</evidence>
<evidence type="ECO:0000256" key="1">
    <source>
        <dbReference type="ARBA" id="ARBA00022801"/>
    </source>
</evidence>